<gene>
    <name evidence="3" type="ORF">K6V98_05835</name>
</gene>
<proteinExistence type="predicted"/>
<keyword evidence="1" id="KW-0472">Membrane</keyword>
<feature type="transmembrane region" description="Helical" evidence="1">
    <location>
        <begin position="233"/>
        <end position="254"/>
    </location>
</feature>
<organism evidence="3 4">
    <name type="scientific">Collinsella ureilytica</name>
    <dbReference type="NCBI Taxonomy" id="2869515"/>
    <lineage>
        <taxon>Bacteria</taxon>
        <taxon>Bacillati</taxon>
        <taxon>Actinomycetota</taxon>
        <taxon>Coriobacteriia</taxon>
        <taxon>Coriobacteriales</taxon>
        <taxon>Coriobacteriaceae</taxon>
        <taxon>Collinsella</taxon>
    </lineage>
</organism>
<dbReference type="Proteomes" id="UP000700908">
    <property type="component" value="Unassembled WGS sequence"/>
</dbReference>
<feature type="signal peptide" evidence="2">
    <location>
        <begin position="1"/>
        <end position="28"/>
    </location>
</feature>
<dbReference type="RefSeq" id="WP_222199575.1">
    <property type="nucleotide sequence ID" value="NZ_JAIMFO010000006.1"/>
</dbReference>
<evidence type="ECO:0000313" key="3">
    <source>
        <dbReference type="EMBL" id="MBY4797869.1"/>
    </source>
</evidence>
<name>A0ABS7MKH5_9ACTN</name>
<comment type="caution">
    <text evidence="3">The sequence shown here is derived from an EMBL/GenBank/DDBJ whole genome shotgun (WGS) entry which is preliminary data.</text>
</comment>
<reference evidence="3 4" key="1">
    <citation type="submission" date="2021-08" db="EMBL/GenBank/DDBJ databases">
        <title>Collinsella faecalis sp. nov. isolated from swine faeces.</title>
        <authorList>
            <person name="Oh B.S."/>
            <person name="Lee J.H."/>
        </authorList>
    </citation>
    <scope>NUCLEOTIDE SEQUENCE [LARGE SCALE GENOMIC DNA]</scope>
    <source>
        <strain evidence="3 4">AGMB00827</strain>
    </source>
</reference>
<accession>A0ABS7MKH5</accession>
<keyword evidence="2" id="KW-0732">Signal</keyword>
<sequence>MKKARTLAVAAGLSLSMVLGVMPATVFAEANPAEFKDQQPEVKKSVTLNYRYENTAGENVSKQYTVSADSWFNYQPTDMKIPAGKVLVGWTASEGGAKLAADADTSMIFALYPVFEQAPVQKPEVNKSLTLTYRYETTAGEYGNHTHVVTPENWFNYQPTDMKIPAGKVLVGWTASEGGAKLAATDDPFASLVLYPVFADVETPGGEVAVPQTKEKTKRKKKKANLPQTGDPVFVITSAASLTGIAATAVSMYMTKRRK</sequence>
<evidence type="ECO:0000313" key="4">
    <source>
        <dbReference type="Proteomes" id="UP000700908"/>
    </source>
</evidence>
<evidence type="ECO:0008006" key="5">
    <source>
        <dbReference type="Google" id="ProtNLM"/>
    </source>
</evidence>
<keyword evidence="1" id="KW-1133">Transmembrane helix</keyword>
<evidence type="ECO:0000256" key="2">
    <source>
        <dbReference type="SAM" id="SignalP"/>
    </source>
</evidence>
<keyword evidence="4" id="KW-1185">Reference proteome</keyword>
<evidence type="ECO:0000256" key="1">
    <source>
        <dbReference type="SAM" id="Phobius"/>
    </source>
</evidence>
<keyword evidence="1" id="KW-0812">Transmembrane</keyword>
<feature type="chain" id="PRO_5045876394" description="Gram-positive cocci surface proteins LPxTG domain-containing protein" evidence="2">
    <location>
        <begin position="29"/>
        <end position="259"/>
    </location>
</feature>
<protein>
    <recommendedName>
        <fullName evidence="5">Gram-positive cocci surface proteins LPxTG domain-containing protein</fullName>
    </recommendedName>
</protein>
<dbReference type="EMBL" id="JAIMFO010000006">
    <property type="protein sequence ID" value="MBY4797869.1"/>
    <property type="molecule type" value="Genomic_DNA"/>
</dbReference>